<evidence type="ECO:0000256" key="1">
    <source>
        <dbReference type="SAM" id="SignalP"/>
    </source>
</evidence>
<dbReference type="AlphaFoldDB" id="A0A7Y4NEI5"/>
<name>A0A7Y4NEI5_9BACT</name>
<dbReference type="EMBL" id="JABFJW010000168">
    <property type="protein sequence ID" value="NOK11573.1"/>
    <property type="molecule type" value="Genomic_DNA"/>
</dbReference>
<keyword evidence="1" id="KW-0732">Signal</keyword>
<gene>
    <name evidence="2" type="ORF">HNS30_21255</name>
</gene>
<dbReference type="PROSITE" id="PS51257">
    <property type="entry name" value="PROKAR_LIPOPROTEIN"/>
    <property type="match status" value="1"/>
</dbReference>
<evidence type="ECO:0008006" key="4">
    <source>
        <dbReference type="Google" id="ProtNLM"/>
    </source>
</evidence>
<dbReference type="RefSeq" id="WP_171417339.1">
    <property type="nucleotide sequence ID" value="NZ_JABFJW010000168.1"/>
</dbReference>
<proteinExistence type="predicted"/>
<protein>
    <recommendedName>
        <fullName evidence="4">Disintegrin domain-containing protein</fullName>
    </recommendedName>
</protein>
<feature type="signal peptide" evidence="1">
    <location>
        <begin position="1"/>
        <end position="23"/>
    </location>
</feature>
<dbReference type="Proteomes" id="UP000528460">
    <property type="component" value="Unassembled WGS sequence"/>
</dbReference>
<accession>A0A7Y4NEI5</accession>
<evidence type="ECO:0000313" key="2">
    <source>
        <dbReference type="EMBL" id="NOK11573.1"/>
    </source>
</evidence>
<evidence type="ECO:0000313" key="3">
    <source>
        <dbReference type="Proteomes" id="UP000528460"/>
    </source>
</evidence>
<reference evidence="2 3" key="1">
    <citation type="submission" date="2020-05" db="EMBL/GenBank/DDBJ databases">
        <authorList>
            <person name="Whitworth D."/>
        </authorList>
    </citation>
    <scope>NUCLEOTIDE SEQUENCE [LARGE SCALE GENOMIC DNA]</scope>
    <source>
        <strain evidence="2 3">CA046A</strain>
    </source>
</reference>
<feature type="chain" id="PRO_5031364397" description="Disintegrin domain-containing protein" evidence="1">
    <location>
        <begin position="24"/>
        <end position="455"/>
    </location>
</feature>
<sequence>MIRSFAVWGAVLFLMSCTSTSLGLCDADSDCLSGLSCQEGVCVGCGGDSECKAWEACTTNRRCELRAGMCENSSQCESWETCGADSTCVVAAGMCASAADCKAHESCDVATKKCILQAGRCNTTADCPDETLWPESCGSDNQCHPDEASGNDVLLWGTLGQGGCDFGAISSVMTPSRALVGIGCDVRVSGRGAVLSPSGRIHYIDSGQLPARVKVFTPDRFKLVQGKLEYPFDGHNNDPELPAPGCNADQNVSSILMQAGTGAILYTCGSYGVGSTYYNVKGDIVTDRLGLLAWNADNYFLTRNSFSQMFVRAPDETILLVQGLPPSWTLIDARAHPTGFRAALSIPLSNDISQEQLWHISNDGEARLEATYGDVPETVIGHWMGALDTAGVLYTEATLKGNPGLYDDAIVRRTPDDSPGQIVYSEATAPSVVNFGADYKQLFNFMHGSHLFAGP</sequence>
<organism evidence="2 3">
    <name type="scientific">Corallococcus exercitus</name>
    <dbReference type="NCBI Taxonomy" id="2316736"/>
    <lineage>
        <taxon>Bacteria</taxon>
        <taxon>Pseudomonadati</taxon>
        <taxon>Myxococcota</taxon>
        <taxon>Myxococcia</taxon>
        <taxon>Myxococcales</taxon>
        <taxon>Cystobacterineae</taxon>
        <taxon>Myxococcaceae</taxon>
        <taxon>Corallococcus</taxon>
    </lineage>
</organism>
<comment type="caution">
    <text evidence="2">The sequence shown here is derived from an EMBL/GenBank/DDBJ whole genome shotgun (WGS) entry which is preliminary data.</text>
</comment>